<dbReference type="Pfam" id="PF00005">
    <property type="entry name" value="ABC_tran"/>
    <property type="match status" value="1"/>
</dbReference>
<reference evidence="5 6" key="1">
    <citation type="journal article" date="2015" name="Genome Announc.">
        <title>Expanding the biotechnology potential of lactobacilli through comparative genomics of 213 strains and associated genera.</title>
        <authorList>
            <person name="Sun Z."/>
            <person name="Harris H.M."/>
            <person name="McCann A."/>
            <person name="Guo C."/>
            <person name="Argimon S."/>
            <person name="Zhang W."/>
            <person name="Yang X."/>
            <person name="Jeffery I.B."/>
            <person name="Cooney J.C."/>
            <person name="Kagawa T.F."/>
            <person name="Liu W."/>
            <person name="Song Y."/>
            <person name="Salvetti E."/>
            <person name="Wrobel A."/>
            <person name="Rasinkangas P."/>
            <person name="Parkhill J."/>
            <person name="Rea M.C."/>
            <person name="O'Sullivan O."/>
            <person name="Ritari J."/>
            <person name="Douillard F.P."/>
            <person name="Paul Ross R."/>
            <person name="Yang R."/>
            <person name="Briner A.E."/>
            <person name="Felis G.E."/>
            <person name="de Vos W.M."/>
            <person name="Barrangou R."/>
            <person name="Klaenhammer T.R."/>
            <person name="Caufield P.W."/>
            <person name="Cui Y."/>
            <person name="Zhang H."/>
            <person name="O'Toole P.W."/>
        </authorList>
    </citation>
    <scope>NUCLEOTIDE SEQUENCE [LARGE SCALE GENOMIC DNA]</scope>
    <source>
        <strain evidence="5 6">DSM 15638</strain>
    </source>
</reference>
<keyword evidence="3" id="KW-0067">ATP-binding</keyword>
<dbReference type="PROSITE" id="PS50893">
    <property type="entry name" value="ABC_TRANSPORTER_2"/>
    <property type="match status" value="1"/>
</dbReference>
<evidence type="ECO:0000313" key="5">
    <source>
        <dbReference type="EMBL" id="KRK45612.1"/>
    </source>
</evidence>
<dbReference type="InterPro" id="IPR003439">
    <property type="entry name" value="ABC_transporter-like_ATP-bd"/>
</dbReference>
<dbReference type="STRING" id="1423719.FC66_GL001261"/>
<evidence type="ECO:0000256" key="3">
    <source>
        <dbReference type="ARBA" id="ARBA00022840"/>
    </source>
</evidence>
<evidence type="ECO:0000259" key="4">
    <source>
        <dbReference type="PROSITE" id="PS50893"/>
    </source>
</evidence>
<dbReference type="InterPro" id="IPR051782">
    <property type="entry name" value="ABC_Transporter_VariousFunc"/>
</dbReference>
<accession>A0A0R1HGR1</accession>
<keyword evidence="6" id="KW-1185">Reference proteome</keyword>
<dbReference type="PANTHER" id="PTHR42939">
    <property type="entry name" value="ABC TRANSPORTER ATP-BINDING PROTEIN ALBC-RELATED"/>
    <property type="match status" value="1"/>
</dbReference>
<gene>
    <name evidence="5" type="ORF">FC66_GL001261</name>
</gene>
<proteinExistence type="predicted"/>
<dbReference type="InterPro" id="IPR003593">
    <property type="entry name" value="AAA+_ATPase"/>
</dbReference>
<dbReference type="AlphaFoldDB" id="A0A0R1HGR1"/>
<sequence>MSNLETKHLTKKFGNQVVLDDLNLNLKPNTIYALLGRNGAGKSTLLSILANHIFASSGSVVWQDKELTGRDHPVQEFYLMSEHNLFNKSDSLKNIIKKTTLLQGTFDQTLADEMLLAFKLDPKKKVSQLSTGYRTIFKTIVALSVPAEYVFLDEPILGLDANHRVMLYRYILKAYENRARTIVLSTHLVEEIANLVAHILILKDVKIIVDSDVEDLLAKSYQISGPKEEVQLYCQGLQILDDEQIGTLYTCYIYADLPANRIIPDSIVIKHSDLQDSFIKLTEEERELNV</sequence>
<evidence type="ECO:0000256" key="2">
    <source>
        <dbReference type="ARBA" id="ARBA00022741"/>
    </source>
</evidence>
<dbReference type="GO" id="GO:0005524">
    <property type="term" value="F:ATP binding"/>
    <property type="evidence" value="ECO:0007669"/>
    <property type="project" value="UniProtKB-KW"/>
</dbReference>
<dbReference type="PANTHER" id="PTHR42939:SF1">
    <property type="entry name" value="ABC TRANSPORTER ATP-BINDING PROTEIN ALBC-RELATED"/>
    <property type="match status" value="1"/>
</dbReference>
<keyword evidence="2" id="KW-0547">Nucleotide-binding</keyword>
<dbReference type="RefSeq" id="WP_057974319.1">
    <property type="nucleotide sequence ID" value="NZ_AZDI01000006.1"/>
</dbReference>
<dbReference type="InterPro" id="IPR027417">
    <property type="entry name" value="P-loop_NTPase"/>
</dbReference>
<dbReference type="PATRIC" id="fig|1423719.4.peg.1282"/>
<protein>
    <recommendedName>
        <fullName evidence="4">ABC transporter domain-containing protein</fullName>
    </recommendedName>
</protein>
<dbReference type="Proteomes" id="UP000051450">
    <property type="component" value="Unassembled WGS sequence"/>
</dbReference>
<keyword evidence="1" id="KW-0813">Transport</keyword>
<name>A0A0R1HGR1_9LACO</name>
<comment type="caution">
    <text evidence="5">The sequence shown here is derived from an EMBL/GenBank/DDBJ whole genome shotgun (WGS) entry which is preliminary data.</text>
</comment>
<dbReference type="SUPFAM" id="SSF52540">
    <property type="entry name" value="P-loop containing nucleoside triphosphate hydrolases"/>
    <property type="match status" value="1"/>
</dbReference>
<dbReference type="Gene3D" id="3.40.50.300">
    <property type="entry name" value="P-loop containing nucleotide triphosphate hydrolases"/>
    <property type="match status" value="1"/>
</dbReference>
<dbReference type="GO" id="GO:0016887">
    <property type="term" value="F:ATP hydrolysis activity"/>
    <property type="evidence" value="ECO:0007669"/>
    <property type="project" value="InterPro"/>
</dbReference>
<feature type="domain" description="ABC transporter" evidence="4">
    <location>
        <begin position="4"/>
        <end position="229"/>
    </location>
</feature>
<evidence type="ECO:0000256" key="1">
    <source>
        <dbReference type="ARBA" id="ARBA00022448"/>
    </source>
</evidence>
<dbReference type="OrthoDB" id="9804819at2"/>
<dbReference type="SMART" id="SM00382">
    <property type="entry name" value="AAA"/>
    <property type="match status" value="1"/>
</dbReference>
<dbReference type="EMBL" id="AZDI01000006">
    <property type="protein sequence ID" value="KRK45612.1"/>
    <property type="molecule type" value="Genomic_DNA"/>
</dbReference>
<evidence type="ECO:0000313" key="6">
    <source>
        <dbReference type="Proteomes" id="UP000051450"/>
    </source>
</evidence>
<organism evidence="5 6">
    <name type="scientific">Dellaglioa algida DSM 15638</name>
    <dbReference type="NCBI Taxonomy" id="1423719"/>
    <lineage>
        <taxon>Bacteria</taxon>
        <taxon>Bacillati</taxon>
        <taxon>Bacillota</taxon>
        <taxon>Bacilli</taxon>
        <taxon>Lactobacillales</taxon>
        <taxon>Lactobacillaceae</taxon>
        <taxon>Dellaglioa</taxon>
    </lineage>
</organism>